<gene>
    <name evidence="1" type="ORF">Ana3638_16425</name>
</gene>
<name>A0A6P1TRW3_9FIRM</name>
<protein>
    <submittedName>
        <fullName evidence="1">Uncharacterized protein</fullName>
    </submittedName>
</protein>
<evidence type="ECO:0000313" key="1">
    <source>
        <dbReference type="EMBL" id="QHQ62168.1"/>
    </source>
</evidence>
<keyword evidence="2" id="KW-1185">Reference proteome</keyword>
<dbReference type="EMBL" id="CP048000">
    <property type="protein sequence ID" value="QHQ62168.1"/>
    <property type="molecule type" value="Genomic_DNA"/>
</dbReference>
<sequence length="280" mass="31929">MVEANNNYHFADISGYRCGGTDRVIYDMLKNKISKDCTIAGWMKVINTFPQKKCNQIAELIIDGLINNCLLDNIPSLLECDLYYQTSEVKIRQYRSAHGLYHSEIDYIKAELLDNGVISDEVISLIWLLKQNGDLKYIFSPEELDKVQEVVNNIYRVNSFGHNLLSASIGYETTRGWKAFLKIKKNFSKTQLGSGIVFKIPALQKDESIFIETNKMFSNAQERLADVKNRLETNGHICEVKSEGEVPLVEIDNILYELIPDAVSVSLLNVHGVRLRRFLV</sequence>
<dbReference type="KEGG" id="anr:Ana3638_16425"/>
<dbReference type="Proteomes" id="UP000464314">
    <property type="component" value="Chromosome"/>
</dbReference>
<evidence type="ECO:0000313" key="2">
    <source>
        <dbReference type="Proteomes" id="UP000464314"/>
    </source>
</evidence>
<reference evidence="1 2" key="1">
    <citation type="submission" date="2020-01" db="EMBL/GenBank/DDBJ databases">
        <title>Genome analysis of Anaerocolumna sp. CBA3638.</title>
        <authorList>
            <person name="Kim J."/>
            <person name="Roh S.W."/>
        </authorList>
    </citation>
    <scope>NUCLEOTIDE SEQUENCE [LARGE SCALE GENOMIC DNA]</scope>
    <source>
        <strain evidence="1 2">CBA3638</strain>
    </source>
</reference>
<proteinExistence type="predicted"/>
<organism evidence="1 2">
    <name type="scientific">Anaerocolumna sedimenticola</name>
    <dbReference type="NCBI Taxonomy" id="2696063"/>
    <lineage>
        <taxon>Bacteria</taxon>
        <taxon>Bacillati</taxon>
        <taxon>Bacillota</taxon>
        <taxon>Clostridia</taxon>
        <taxon>Lachnospirales</taxon>
        <taxon>Lachnospiraceae</taxon>
        <taxon>Anaerocolumna</taxon>
    </lineage>
</organism>
<dbReference type="AlphaFoldDB" id="A0A6P1TRW3"/>
<accession>A0A6P1TRW3</accession>
<dbReference type="RefSeq" id="WP_161838993.1">
    <property type="nucleotide sequence ID" value="NZ_CP048000.1"/>
</dbReference>